<keyword evidence="2" id="KW-1185">Reference proteome</keyword>
<name>A0AAV7V5B9_PLEWA</name>
<dbReference type="AlphaFoldDB" id="A0AAV7V5B9"/>
<accession>A0AAV7V5B9</accession>
<dbReference type="EMBL" id="JANPWB010000003">
    <property type="protein sequence ID" value="KAJ1196669.1"/>
    <property type="molecule type" value="Genomic_DNA"/>
</dbReference>
<protein>
    <submittedName>
        <fullName evidence="1">Uncharacterized protein</fullName>
    </submittedName>
</protein>
<proteinExistence type="predicted"/>
<evidence type="ECO:0000313" key="2">
    <source>
        <dbReference type="Proteomes" id="UP001066276"/>
    </source>
</evidence>
<gene>
    <name evidence="1" type="ORF">NDU88_000535</name>
</gene>
<sequence length="77" mass="8387">MRNLCCHVAGDHTTWPLLVSVPLACRAPRLKPEQRGLRGWGASEARPLPVIHRGLRRKHVSLPLAPGSSCGEGHPKP</sequence>
<dbReference type="Proteomes" id="UP001066276">
    <property type="component" value="Chromosome 2_1"/>
</dbReference>
<comment type="caution">
    <text evidence="1">The sequence shown here is derived from an EMBL/GenBank/DDBJ whole genome shotgun (WGS) entry which is preliminary data.</text>
</comment>
<reference evidence="1" key="1">
    <citation type="journal article" date="2022" name="bioRxiv">
        <title>Sequencing and chromosome-scale assembly of the giantPleurodeles waltlgenome.</title>
        <authorList>
            <person name="Brown T."/>
            <person name="Elewa A."/>
            <person name="Iarovenko S."/>
            <person name="Subramanian E."/>
            <person name="Araus A.J."/>
            <person name="Petzold A."/>
            <person name="Susuki M."/>
            <person name="Suzuki K.-i.T."/>
            <person name="Hayashi T."/>
            <person name="Toyoda A."/>
            <person name="Oliveira C."/>
            <person name="Osipova E."/>
            <person name="Leigh N.D."/>
            <person name="Simon A."/>
            <person name="Yun M.H."/>
        </authorList>
    </citation>
    <scope>NUCLEOTIDE SEQUENCE</scope>
    <source>
        <strain evidence="1">20211129_DDA</strain>
        <tissue evidence="1">Liver</tissue>
    </source>
</reference>
<evidence type="ECO:0000313" key="1">
    <source>
        <dbReference type="EMBL" id="KAJ1196669.1"/>
    </source>
</evidence>
<organism evidence="1 2">
    <name type="scientific">Pleurodeles waltl</name>
    <name type="common">Iberian ribbed newt</name>
    <dbReference type="NCBI Taxonomy" id="8319"/>
    <lineage>
        <taxon>Eukaryota</taxon>
        <taxon>Metazoa</taxon>
        <taxon>Chordata</taxon>
        <taxon>Craniata</taxon>
        <taxon>Vertebrata</taxon>
        <taxon>Euteleostomi</taxon>
        <taxon>Amphibia</taxon>
        <taxon>Batrachia</taxon>
        <taxon>Caudata</taxon>
        <taxon>Salamandroidea</taxon>
        <taxon>Salamandridae</taxon>
        <taxon>Pleurodelinae</taxon>
        <taxon>Pleurodeles</taxon>
    </lineage>
</organism>